<protein>
    <recommendedName>
        <fullName evidence="2">RGS domain-containing protein</fullName>
    </recommendedName>
</protein>
<dbReference type="STRING" id="2018661.A0A2A2LES5"/>
<dbReference type="SMART" id="SM00315">
    <property type="entry name" value="RGS"/>
    <property type="match status" value="1"/>
</dbReference>
<feature type="domain" description="RGS" evidence="2">
    <location>
        <begin position="196"/>
        <end position="314"/>
    </location>
</feature>
<dbReference type="InterPro" id="IPR016137">
    <property type="entry name" value="RGS"/>
</dbReference>
<name>A0A2A2LES5_9BILA</name>
<keyword evidence="4" id="KW-1185">Reference proteome</keyword>
<dbReference type="Proteomes" id="UP000218231">
    <property type="component" value="Unassembled WGS sequence"/>
</dbReference>
<proteinExistence type="predicted"/>
<dbReference type="PRINTS" id="PR01301">
    <property type="entry name" value="RGSPROTEIN"/>
</dbReference>
<comment type="caution">
    <text evidence="3">The sequence shown here is derived from an EMBL/GenBank/DDBJ whole genome shotgun (WGS) entry which is preliminary data.</text>
</comment>
<sequence length="339" mass="38641">MDSTRIAAALRDIENGIGRGRGDSTSSYVSLKSASSKRRHSFPEAAKENSEESERRNSDDLTSVKSSELEDEEEAKEMFAIAYHLWLDIAHTVHQHVNAERENKKRKPPKTKERRLRIGSEGDKPLNLQKFAASNSREHRHSLQLINIPWLSKPKSKSSGGPISKTLSYLRNKMDTALSTSQLYPTKDEVRQWETSFEALLNNKQGCALFRQFLKKEFSDENVDFWCACEEFKNIKDPKKLKQKAHEIYKEFVAEQAPKEVNLDSDTRAATKAAIFEEVVKLDTFSLAQSRIEQLMAKDSYRRFLKDRIYLDMLEGFENGTNSNTGSTANLANGNNSPK</sequence>
<organism evidence="3 4">
    <name type="scientific">Diploscapter pachys</name>
    <dbReference type="NCBI Taxonomy" id="2018661"/>
    <lineage>
        <taxon>Eukaryota</taxon>
        <taxon>Metazoa</taxon>
        <taxon>Ecdysozoa</taxon>
        <taxon>Nematoda</taxon>
        <taxon>Chromadorea</taxon>
        <taxon>Rhabditida</taxon>
        <taxon>Rhabditina</taxon>
        <taxon>Rhabditomorpha</taxon>
        <taxon>Rhabditoidea</taxon>
        <taxon>Rhabditidae</taxon>
        <taxon>Diploscapter</taxon>
    </lineage>
</organism>
<reference evidence="3 4" key="1">
    <citation type="journal article" date="2017" name="Curr. Biol.">
        <title>Genome architecture and evolution of a unichromosomal asexual nematode.</title>
        <authorList>
            <person name="Fradin H."/>
            <person name="Zegar C."/>
            <person name="Gutwein M."/>
            <person name="Lucas J."/>
            <person name="Kovtun M."/>
            <person name="Corcoran D."/>
            <person name="Baugh L.R."/>
            <person name="Kiontke K."/>
            <person name="Gunsalus K."/>
            <person name="Fitch D.H."/>
            <person name="Piano F."/>
        </authorList>
    </citation>
    <scope>NUCLEOTIDE SEQUENCE [LARGE SCALE GENOMIC DNA]</scope>
    <source>
        <strain evidence="3">PF1309</strain>
    </source>
</reference>
<feature type="region of interest" description="Disordered" evidence="1">
    <location>
        <begin position="97"/>
        <end position="127"/>
    </location>
</feature>
<dbReference type="PANTHER" id="PTHR10845">
    <property type="entry name" value="REGULATOR OF G PROTEIN SIGNALING"/>
    <property type="match status" value="1"/>
</dbReference>
<dbReference type="SUPFAM" id="SSF48097">
    <property type="entry name" value="Regulator of G-protein signaling, RGS"/>
    <property type="match status" value="1"/>
</dbReference>
<dbReference type="AlphaFoldDB" id="A0A2A2LES5"/>
<dbReference type="PANTHER" id="PTHR10845:SF259">
    <property type="entry name" value="RGS DOMAIN-CONTAINING PROTEIN-RELATED"/>
    <property type="match status" value="1"/>
</dbReference>
<dbReference type="PROSITE" id="PS50132">
    <property type="entry name" value="RGS"/>
    <property type="match status" value="1"/>
</dbReference>
<dbReference type="InterPro" id="IPR036305">
    <property type="entry name" value="RGS_sf"/>
</dbReference>
<dbReference type="InterPro" id="IPR044926">
    <property type="entry name" value="RGS_subdomain_2"/>
</dbReference>
<evidence type="ECO:0000259" key="2">
    <source>
        <dbReference type="PROSITE" id="PS50132"/>
    </source>
</evidence>
<dbReference type="FunFam" id="1.10.167.10:FF:000001">
    <property type="entry name" value="Putative regulator of g-protein signaling 12"/>
    <property type="match status" value="1"/>
</dbReference>
<accession>A0A2A2LES5</accession>
<dbReference type="OrthoDB" id="196547at2759"/>
<evidence type="ECO:0000313" key="4">
    <source>
        <dbReference type="Proteomes" id="UP000218231"/>
    </source>
</evidence>
<feature type="region of interest" description="Disordered" evidence="1">
    <location>
        <begin position="16"/>
        <end position="70"/>
    </location>
</feature>
<dbReference type="Gene3D" id="1.10.167.10">
    <property type="entry name" value="Regulator of G-protein Signalling 4, domain 2"/>
    <property type="match status" value="1"/>
</dbReference>
<evidence type="ECO:0000256" key="1">
    <source>
        <dbReference type="SAM" id="MobiDB-lite"/>
    </source>
</evidence>
<feature type="compositionally biased region" description="Low complexity" evidence="1">
    <location>
        <begin position="24"/>
        <end position="34"/>
    </location>
</feature>
<feature type="compositionally biased region" description="Basic and acidic residues" evidence="1">
    <location>
        <begin position="41"/>
        <end position="59"/>
    </location>
</feature>
<gene>
    <name evidence="3" type="ORF">WR25_00735</name>
</gene>
<evidence type="ECO:0000313" key="3">
    <source>
        <dbReference type="EMBL" id="PAV84640.1"/>
    </source>
</evidence>
<feature type="compositionally biased region" description="Basic residues" evidence="1">
    <location>
        <begin position="104"/>
        <end position="115"/>
    </location>
</feature>
<dbReference type="Pfam" id="PF00615">
    <property type="entry name" value="RGS"/>
    <property type="match status" value="1"/>
</dbReference>
<dbReference type="EMBL" id="LIAE01006829">
    <property type="protein sequence ID" value="PAV84640.1"/>
    <property type="molecule type" value="Genomic_DNA"/>
</dbReference>